<sequence>MTLVYLRTGEDFLRQKSRVQWLKAGDRNSSYFFKAIEERRNSSKILSISGEDGSLIEGDTRVKSEVIRHFQNILGCSMPSRHGSRSLRNVIDKHISNDQADNISREVTNDEIRKACFSLHPNKASGPDGFNAHFFKKTWHIVGDDVINVIQEFFHYGLLLKELNATILALVPKVPNPSKMTDFRPIACCNTLYKIIAKIIANRIKPCLQDIISPSQSAFVAGRRIGDNILLVQELMRDYHKDAGMPKLALKVDLMKAFDMVDYGFLLDILAAFHFPLKVINWIKAFFTTPKFFISINGELSGFFSGKRSLRQGDPMSPYLFVIAMEVLSKLLANHIMDTPNFKYHWRCDKLKLSHLSFVDDLIMLCHESYHSALVLKSALDEFFLLSGLCANHAKSNILISGVPIVVSQQFINLFGYQVGSLPIRYLGFPIISSKLNLRDCSPFVDKVSSRLSSWLNRCLSFAGRLQLIISVLTSIQVFWASHLYLPKRILKSIEQKFRSFLWNRVEVNNKGSKIAWSDICVPKKEGGLGIKDFSLWNKALMIRHI</sequence>
<dbReference type="InterPro" id="IPR000477">
    <property type="entry name" value="RT_dom"/>
</dbReference>
<dbReference type="Pfam" id="PF00078">
    <property type="entry name" value="RVT_1"/>
    <property type="match status" value="1"/>
</dbReference>
<protein>
    <recommendedName>
        <fullName evidence="1">Reverse transcriptase domain-containing protein</fullName>
    </recommendedName>
</protein>
<dbReference type="AlphaFoldDB" id="A0AAD9X528"/>
<evidence type="ECO:0000259" key="1">
    <source>
        <dbReference type="PROSITE" id="PS50878"/>
    </source>
</evidence>
<evidence type="ECO:0000313" key="2">
    <source>
        <dbReference type="EMBL" id="KAK2652851.1"/>
    </source>
</evidence>
<dbReference type="CDD" id="cd01650">
    <property type="entry name" value="RT_nLTR_like"/>
    <property type="match status" value="1"/>
</dbReference>
<name>A0AAD9X528_9ROSI</name>
<dbReference type="PANTHER" id="PTHR33116">
    <property type="entry name" value="REVERSE TRANSCRIPTASE ZINC-BINDING DOMAIN-CONTAINING PROTEIN-RELATED-RELATED"/>
    <property type="match status" value="1"/>
</dbReference>
<comment type="caution">
    <text evidence="2">The sequence shown here is derived from an EMBL/GenBank/DDBJ whole genome shotgun (WGS) entry which is preliminary data.</text>
</comment>
<proteinExistence type="predicted"/>
<dbReference type="SUPFAM" id="SSF56672">
    <property type="entry name" value="DNA/RNA polymerases"/>
    <property type="match status" value="1"/>
</dbReference>
<reference evidence="2" key="1">
    <citation type="journal article" date="2023" name="Plant J.">
        <title>Genome sequences and population genomics provide insights into the demographic history, inbreeding, and mutation load of two 'living fossil' tree species of Dipteronia.</title>
        <authorList>
            <person name="Feng Y."/>
            <person name="Comes H.P."/>
            <person name="Chen J."/>
            <person name="Zhu S."/>
            <person name="Lu R."/>
            <person name="Zhang X."/>
            <person name="Li P."/>
            <person name="Qiu J."/>
            <person name="Olsen K.M."/>
            <person name="Qiu Y."/>
        </authorList>
    </citation>
    <scope>NUCLEOTIDE SEQUENCE</scope>
    <source>
        <strain evidence="2">KIB01</strain>
    </source>
</reference>
<keyword evidence="3" id="KW-1185">Reference proteome</keyword>
<accession>A0AAD9X528</accession>
<dbReference type="PROSITE" id="PS50878">
    <property type="entry name" value="RT_POL"/>
    <property type="match status" value="1"/>
</dbReference>
<dbReference type="InterPro" id="IPR043502">
    <property type="entry name" value="DNA/RNA_pol_sf"/>
</dbReference>
<dbReference type="Proteomes" id="UP001280121">
    <property type="component" value="Unassembled WGS sequence"/>
</dbReference>
<dbReference type="PANTHER" id="PTHR33116:SF78">
    <property type="entry name" value="OS12G0587133 PROTEIN"/>
    <property type="match status" value="1"/>
</dbReference>
<feature type="domain" description="Reverse transcriptase" evidence="1">
    <location>
        <begin position="152"/>
        <end position="431"/>
    </location>
</feature>
<organism evidence="2 3">
    <name type="scientific">Dipteronia dyeriana</name>
    <dbReference type="NCBI Taxonomy" id="168575"/>
    <lineage>
        <taxon>Eukaryota</taxon>
        <taxon>Viridiplantae</taxon>
        <taxon>Streptophyta</taxon>
        <taxon>Embryophyta</taxon>
        <taxon>Tracheophyta</taxon>
        <taxon>Spermatophyta</taxon>
        <taxon>Magnoliopsida</taxon>
        <taxon>eudicotyledons</taxon>
        <taxon>Gunneridae</taxon>
        <taxon>Pentapetalae</taxon>
        <taxon>rosids</taxon>
        <taxon>malvids</taxon>
        <taxon>Sapindales</taxon>
        <taxon>Sapindaceae</taxon>
        <taxon>Hippocastanoideae</taxon>
        <taxon>Acereae</taxon>
        <taxon>Dipteronia</taxon>
    </lineage>
</organism>
<gene>
    <name evidence="2" type="ORF">Ddye_012707</name>
</gene>
<evidence type="ECO:0000313" key="3">
    <source>
        <dbReference type="Proteomes" id="UP001280121"/>
    </source>
</evidence>
<dbReference type="EMBL" id="JANJYI010000004">
    <property type="protein sequence ID" value="KAK2652851.1"/>
    <property type="molecule type" value="Genomic_DNA"/>
</dbReference>